<dbReference type="GO" id="GO:0003700">
    <property type="term" value="F:DNA-binding transcription factor activity"/>
    <property type="evidence" value="ECO:0007669"/>
    <property type="project" value="InterPro"/>
</dbReference>
<evidence type="ECO:0000256" key="2">
    <source>
        <dbReference type="ARBA" id="ARBA00023015"/>
    </source>
</evidence>
<organism evidence="6 7">
    <name type="scientific">Tessaracoccus lapidicaptus</name>
    <dbReference type="NCBI Taxonomy" id="1427523"/>
    <lineage>
        <taxon>Bacteria</taxon>
        <taxon>Bacillati</taxon>
        <taxon>Actinomycetota</taxon>
        <taxon>Actinomycetes</taxon>
        <taxon>Propionibacteriales</taxon>
        <taxon>Propionibacteriaceae</taxon>
        <taxon>Tessaracoccus</taxon>
    </lineage>
</organism>
<dbReference type="InterPro" id="IPR000847">
    <property type="entry name" value="LysR_HTH_N"/>
</dbReference>
<dbReference type="AlphaFoldDB" id="A0A1C0ARE7"/>
<dbReference type="Gene3D" id="1.10.10.10">
    <property type="entry name" value="Winged helix-like DNA-binding domain superfamily/Winged helix DNA-binding domain"/>
    <property type="match status" value="1"/>
</dbReference>
<gene>
    <name evidence="6" type="ORF">BCR15_13535</name>
</gene>
<dbReference type="PANTHER" id="PTHR30126:SF39">
    <property type="entry name" value="HTH-TYPE TRANSCRIPTIONAL REGULATOR CYSL"/>
    <property type="match status" value="1"/>
</dbReference>
<evidence type="ECO:0000256" key="1">
    <source>
        <dbReference type="ARBA" id="ARBA00009437"/>
    </source>
</evidence>
<dbReference type="InterPro" id="IPR036388">
    <property type="entry name" value="WH-like_DNA-bd_sf"/>
</dbReference>
<dbReference type="EMBL" id="MBQD01000007">
    <property type="protein sequence ID" value="OCL36765.1"/>
    <property type="molecule type" value="Genomic_DNA"/>
</dbReference>
<dbReference type="InterPro" id="IPR005119">
    <property type="entry name" value="LysR_subst-bd"/>
</dbReference>
<reference evidence="7" key="1">
    <citation type="submission" date="2016-07" db="EMBL/GenBank/DDBJ databases">
        <authorList>
            <person name="Florea S."/>
            <person name="Webb J.S."/>
            <person name="Jaromczyk J."/>
            <person name="Schardl C.L."/>
        </authorList>
    </citation>
    <scope>NUCLEOTIDE SEQUENCE [LARGE SCALE GENOMIC DNA]</scope>
    <source>
        <strain evidence="7">IPBSL-7</strain>
    </source>
</reference>
<accession>A0A1C0ARE7</accession>
<evidence type="ECO:0000259" key="5">
    <source>
        <dbReference type="PROSITE" id="PS50931"/>
    </source>
</evidence>
<evidence type="ECO:0000313" key="6">
    <source>
        <dbReference type="EMBL" id="OCL36765.1"/>
    </source>
</evidence>
<dbReference type="Pfam" id="PF00126">
    <property type="entry name" value="HTH_1"/>
    <property type="match status" value="1"/>
</dbReference>
<comment type="similarity">
    <text evidence="1">Belongs to the LysR transcriptional regulatory family.</text>
</comment>
<keyword evidence="7" id="KW-1185">Reference proteome</keyword>
<feature type="domain" description="HTH lysR-type" evidence="5">
    <location>
        <begin position="6"/>
        <end position="63"/>
    </location>
</feature>
<sequence length="306" mass="31228">MFPDEPGLPALRLLVAVAEHGSLGAAAREIGMAQSNASRALAGLERRLGFAVVRRSAAGSDVTPEGALVVGWAREVVEAMDRLMAGAGAVTATAGGAVTVAASMTIAEYLAPVWLAALRRAHPDAAVSLEILNSDAVIEAVRHARVAVGFVESPEVPDDVSSRLVGRDRLMVIIPPEHPWAERRGAVTVSELAATPLVEREPGSGTRRFLDRAAACAGVSTRATPVAQLSSNAAIVAAVAAGLGPAVLSNHAVRGALMDGRVLAVPVAGGPIERELRAVWMGGPSPRGIAGRLVDVAASTQASTGP</sequence>
<evidence type="ECO:0000313" key="7">
    <source>
        <dbReference type="Proteomes" id="UP000093501"/>
    </source>
</evidence>
<proteinExistence type="inferred from homology"/>
<keyword evidence="2" id="KW-0805">Transcription regulation</keyword>
<comment type="caution">
    <text evidence="6">The sequence shown here is derived from an EMBL/GenBank/DDBJ whole genome shotgun (WGS) entry which is preliminary data.</text>
</comment>
<dbReference type="GO" id="GO:0000976">
    <property type="term" value="F:transcription cis-regulatory region binding"/>
    <property type="evidence" value="ECO:0007669"/>
    <property type="project" value="TreeGrafter"/>
</dbReference>
<dbReference type="SUPFAM" id="SSF46785">
    <property type="entry name" value="Winged helix' DNA-binding domain"/>
    <property type="match status" value="1"/>
</dbReference>
<dbReference type="SUPFAM" id="SSF53850">
    <property type="entry name" value="Periplasmic binding protein-like II"/>
    <property type="match status" value="1"/>
</dbReference>
<dbReference type="Proteomes" id="UP000093501">
    <property type="component" value="Unassembled WGS sequence"/>
</dbReference>
<dbReference type="InterPro" id="IPR036390">
    <property type="entry name" value="WH_DNA-bd_sf"/>
</dbReference>
<dbReference type="PROSITE" id="PS50931">
    <property type="entry name" value="HTH_LYSR"/>
    <property type="match status" value="1"/>
</dbReference>
<evidence type="ECO:0000256" key="4">
    <source>
        <dbReference type="ARBA" id="ARBA00023163"/>
    </source>
</evidence>
<keyword evidence="3" id="KW-0238">DNA-binding</keyword>
<dbReference type="Gene3D" id="3.40.190.10">
    <property type="entry name" value="Periplasmic binding protein-like II"/>
    <property type="match status" value="2"/>
</dbReference>
<protein>
    <recommendedName>
        <fullName evidence="5">HTH lysR-type domain-containing protein</fullName>
    </recommendedName>
</protein>
<name>A0A1C0ARE7_9ACTN</name>
<dbReference type="Pfam" id="PF03466">
    <property type="entry name" value="LysR_substrate"/>
    <property type="match status" value="1"/>
</dbReference>
<keyword evidence="4" id="KW-0804">Transcription</keyword>
<evidence type="ECO:0000256" key="3">
    <source>
        <dbReference type="ARBA" id="ARBA00023125"/>
    </source>
</evidence>
<dbReference type="PANTHER" id="PTHR30126">
    <property type="entry name" value="HTH-TYPE TRANSCRIPTIONAL REGULATOR"/>
    <property type="match status" value="1"/>
</dbReference>